<dbReference type="Proteomes" id="UP000191672">
    <property type="component" value="Unassembled WGS sequence"/>
</dbReference>
<organism evidence="1 2">
    <name type="scientific">Penicillium antarcticum</name>
    <dbReference type="NCBI Taxonomy" id="416450"/>
    <lineage>
        <taxon>Eukaryota</taxon>
        <taxon>Fungi</taxon>
        <taxon>Dikarya</taxon>
        <taxon>Ascomycota</taxon>
        <taxon>Pezizomycotina</taxon>
        <taxon>Eurotiomycetes</taxon>
        <taxon>Eurotiomycetidae</taxon>
        <taxon>Eurotiales</taxon>
        <taxon>Aspergillaceae</taxon>
        <taxon>Penicillium</taxon>
    </lineage>
</organism>
<accession>A0A1V6Q9D5</accession>
<gene>
    <name evidence="1" type="ORF">PENANT_c009G02231</name>
</gene>
<dbReference type="AlphaFoldDB" id="A0A1V6Q9D5"/>
<keyword evidence="2" id="KW-1185">Reference proteome</keyword>
<dbReference type="EMBL" id="MDYN01000009">
    <property type="protein sequence ID" value="OQD85612.1"/>
    <property type="molecule type" value="Genomic_DNA"/>
</dbReference>
<reference evidence="2" key="1">
    <citation type="journal article" date="2017" name="Nat. Microbiol.">
        <title>Global analysis of biosynthetic gene clusters reveals vast potential of secondary metabolite production in Penicillium species.</title>
        <authorList>
            <person name="Nielsen J.C."/>
            <person name="Grijseels S."/>
            <person name="Prigent S."/>
            <person name="Ji B."/>
            <person name="Dainat J."/>
            <person name="Nielsen K.F."/>
            <person name="Frisvad J.C."/>
            <person name="Workman M."/>
            <person name="Nielsen J."/>
        </authorList>
    </citation>
    <scope>NUCLEOTIDE SEQUENCE [LARGE SCALE GENOMIC DNA]</scope>
    <source>
        <strain evidence="2">IBT 31811</strain>
    </source>
</reference>
<evidence type="ECO:0000313" key="2">
    <source>
        <dbReference type="Proteomes" id="UP000191672"/>
    </source>
</evidence>
<comment type="caution">
    <text evidence="1">The sequence shown here is derived from an EMBL/GenBank/DDBJ whole genome shotgun (WGS) entry which is preliminary data.</text>
</comment>
<evidence type="ECO:0000313" key="1">
    <source>
        <dbReference type="EMBL" id="OQD85612.1"/>
    </source>
</evidence>
<name>A0A1V6Q9D5_9EURO</name>
<sequence length="79" mass="8622">MSINITAAWKEIIINDMKPAQDVCAASKDMLDTVGRSIANRRTNVSNQVSPEIMGDTIGSEPAPRHFYLHLPLPGCPDT</sequence>
<protein>
    <submittedName>
        <fullName evidence="1">Uncharacterized protein</fullName>
    </submittedName>
</protein>
<proteinExistence type="predicted"/>